<evidence type="ECO:0000313" key="2">
    <source>
        <dbReference type="Proteomes" id="UP000297703"/>
    </source>
</evidence>
<keyword evidence="2" id="KW-1185">Reference proteome</keyword>
<keyword evidence="1" id="KW-0347">Helicase</keyword>
<dbReference type="GO" id="GO:0070006">
    <property type="term" value="F:metalloaminopeptidase activity"/>
    <property type="evidence" value="ECO:0007669"/>
    <property type="project" value="TreeGrafter"/>
</dbReference>
<dbReference type="OrthoDB" id="10264748at2759"/>
<organism evidence="1 2">
    <name type="scientific">Platysternon megacephalum</name>
    <name type="common">big-headed turtle</name>
    <dbReference type="NCBI Taxonomy" id="55544"/>
    <lineage>
        <taxon>Eukaryota</taxon>
        <taxon>Metazoa</taxon>
        <taxon>Chordata</taxon>
        <taxon>Craniata</taxon>
        <taxon>Vertebrata</taxon>
        <taxon>Euteleostomi</taxon>
        <taxon>Archelosauria</taxon>
        <taxon>Testudinata</taxon>
        <taxon>Testudines</taxon>
        <taxon>Cryptodira</taxon>
        <taxon>Durocryptodira</taxon>
        <taxon>Testudinoidea</taxon>
        <taxon>Platysternidae</taxon>
        <taxon>Platysternon</taxon>
    </lineage>
</organism>
<dbReference type="SUPFAM" id="SSF55920">
    <property type="entry name" value="Creatinase/aminopeptidase"/>
    <property type="match status" value="1"/>
</dbReference>
<dbReference type="STRING" id="55544.A0A4D9DER9"/>
<dbReference type="PANTHER" id="PTHR43330:SF27">
    <property type="entry name" value="METHIONINE AMINOPEPTIDASE"/>
    <property type="match status" value="1"/>
</dbReference>
<name>A0A4D9DER9_9SAUR</name>
<accession>A0A4D9DER9</accession>
<dbReference type="GO" id="GO:0005829">
    <property type="term" value="C:cytosol"/>
    <property type="evidence" value="ECO:0007669"/>
    <property type="project" value="TreeGrafter"/>
</dbReference>
<dbReference type="GO" id="GO:0004386">
    <property type="term" value="F:helicase activity"/>
    <property type="evidence" value="ECO:0007669"/>
    <property type="project" value="UniProtKB-KW"/>
</dbReference>
<sequence length="92" mass="9804">MEPDVLNYGKPNRGPRLTPGLALAIEPMVTWGSPDSKTLADDWTVATVDDSLAAHWEHSIAITEGGVWVLTCEDGGEFELAARGVPFAPLGD</sequence>
<keyword evidence="1" id="KW-0547">Nucleotide-binding</keyword>
<keyword evidence="1" id="KW-0067">ATP-binding</keyword>
<reference evidence="1 2" key="2">
    <citation type="submission" date="2019-04" db="EMBL/GenBank/DDBJ databases">
        <title>The genome sequence of big-headed turtle.</title>
        <authorList>
            <person name="Gong S."/>
        </authorList>
    </citation>
    <scope>NUCLEOTIDE SEQUENCE [LARGE SCALE GENOMIC DNA]</scope>
    <source>
        <strain evidence="1">DO16091913</strain>
        <tissue evidence="1">Muscle</tissue>
    </source>
</reference>
<dbReference type="PANTHER" id="PTHR43330">
    <property type="entry name" value="METHIONINE AMINOPEPTIDASE"/>
    <property type="match status" value="1"/>
</dbReference>
<dbReference type="Gene3D" id="3.90.230.10">
    <property type="entry name" value="Creatinase/methionine aminopeptidase superfamily"/>
    <property type="match status" value="1"/>
</dbReference>
<dbReference type="InterPro" id="IPR036005">
    <property type="entry name" value="Creatinase/aminopeptidase-like"/>
</dbReference>
<dbReference type="AlphaFoldDB" id="A0A4D9DER9"/>
<proteinExistence type="predicted"/>
<gene>
    <name evidence="1" type="ORF">DR999_PMT22911</name>
</gene>
<dbReference type="Proteomes" id="UP000297703">
    <property type="component" value="Unassembled WGS sequence"/>
</dbReference>
<reference evidence="1 2" key="1">
    <citation type="submission" date="2019-04" db="EMBL/GenBank/DDBJ databases">
        <title>Draft genome of the big-headed turtle Platysternon megacephalum.</title>
        <authorList>
            <person name="Gong S."/>
        </authorList>
    </citation>
    <scope>NUCLEOTIDE SEQUENCE [LARGE SCALE GENOMIC DNA]</scope>
    <source>
        <strain evidence="1">DO16091913</strain>
        <tissue evidence="1">Muscle</tissue>
    </source>
</reference>
<protein>
    <submittedName>
        <fullName evidence="1">Helicase SKI2W</fullName>
    </submittedName>
</protein>
<evidence type="ECO:0000313" key="1">
    <source>
        <dbReference type="EMBL" id="TFJ95508.1"/>
    </source>
</evidence>
<comment type="caution">
    <text evidence="1">The sequence shown here is derived from an EMBL/GenBank/DDBJ whole genome shotgun (WGS) entry which is preliminary data.</text>
</comment>
<keyword evidence="1" id="KW-0378">Hydrolase</keyword>
<dbReference type="EMBL" id="QXTE01005514">
    <property type="protein sequence ID" value="TFJ95508.1"/>
    <property type="molecule type" value="Genomic_DNA"/>
</dbReference>